<protein>
    <recommendedName>
        <fullName evidence="2">ATP-grasp fold RimK-type domain-containing protein</fullName>
    </recommendedName>
</protein>
<dbReference type="SUPFAM" id="SSF56059">
    <property type="entry name" value="Glutathione synthetase ATP-binding domain-like"/>
    <property type="match status" value="1"/>
</dbReference>
<proteinExistence type="predicted"/>
<feature type="non-terminal residue" evidence="1">
    <location>
        <position position="1"/>
    </location>
</feature>
<reference evidence="1" key="1">
    <citation type="journal article" date="2014" name="Front. Microbiol.">
        <title>High frequency of phylogenetically diverse reductive dehalogenase-homologous genes in deep subseafloor sedimentary metagenomes.</title>
        <authorList>
            <person name="Kawai M."/>
            <person name="Futagami T."/>
            <person name="Toyoda A."/>
            <person name="Takaki Y."/>
            <person name="Nishi S."/>
            <person name="Hori S."/>
            <person name="Arai W."/>
            <person name="Tsubouchi T."/>
            <person name="Morono Y."/>
            <person name="Uchiyama I."/>
            <person name="Ito T."/>
            <person name="Fujiyama A."/>
            <person name="Inagaki F."/>
            <person name="Takami H."/>
        </authorList>
    </citation>
    <scope>NUCLEOTIDE SEQUENCE</scope>
    <source>
        <strain evidence="1">Expedition CK06-06</strain>
    </source>
</reference>
<dbReference type="PANTHER" id="PTHR21621">
    <property type="entry name" value="RIBOSOMAL PROTEIN S6 MODIFICATION PROTEIN"/>
    <property type="match status" value="1"/>
</dbReference>
<dbReference type="AlphaFoldDB" id="X1FZJ8"/>
<feature type="non-terminal residue" evidence="1">
    <location>
        <position position="295"/>
    </location>
</feature>
<dbReference type="GO" id="GO:0018169">
    <property type="term" value="F:ribosomal S6-glutamic acid ligase activity"/>
    <property type="evidence" value="ECO:0007669"/>
    <property type="project" value="TreeGrafter"/>
</dbReference>
<dbReference type="EMBL" id="BARU01017981">
    <property type="protein sequence ID" value="GAH51071.1"/>
    <property type="molecule type" value="Genomic_DNA"/>
</dbReference>
<organism evidence="1">
    <name type="scientific">marine sediment metagenome</name>
    <dbReference type="NCBI Taxonomy" id="412755"/>
    <lineage>
        <taxon>unclassified sequences</taxon>
        <taxon>metagenomes</taxon>
        <taxon>ecological metagenomes</taxon>
    </lineage>
</organism>
<evidence type="ECO:0008006" key="2">
    <source>
        <dbReference type="Google" id="ProtNLM"/>
    </source>
</evidence>
<dbReference type="GO" id="GO:0005737">
    <property type="term" value="C:cytoplasm"/>
    <property type="evidence" value="ECO:0007669"/>
    <property type="project" value="TreeGrafter"/>
</dbReference>
<accession>X1FZJ8</accession>
<dbReference type="Gene3D" id="3.30.470.20">
    <property type="entry name" value="ATP-grasp fold, B domain"/>
    <property type="match status" value="1"/>
</dbReference>
<sequence length="295" mass="34118">ERIKKVNEVEILIISNKFDFTTDYITHELHKLGISYVRINRDEFSSYGIKLSLSNEELYIKISGNKFIITNENLKSVYFRAPTFLRDLYAPSDPENQLFKSQWASFIRNLIIFENALWINHPVNTYKAENKLFQLKVAKEIGFKIPFTLVSNDGDLLGLDDKNKYVIKTLDAGLFKIGNKEAFIYTNIVKGSELTNNSNLRLLPVVIQEYLYPKLDIRATVVGNKVWAVKILKQGKSIEGDWRRTKKEELEFISVDLPHDINLLCVTLVKKLGLNFGAIDLAYYDSEYFFLEVNP</sequence>
<comment type="caution">
    <text evidence="1">The sequence shown here is derived from an EMBL/GenBank/DDBJ whole genome shotgun (WGS) entry which is preliminary data.</text>
</comment>
<name>X1FZJ8_9ZZZZ</name>
<gene>
    <name evidence="1" type="ORF">S03H2_29764</name>
</gene>
<dbReference type="GO" id="GO:0009432">
    <property type="term" value="P:SOS response"/>
    <property type="evidence" value="ECO:0007669"/>
    <property type="project" value="TreeGrafter"/>
</dbReference>
<evidence type="ECO:0000313" key="1">
    <source>
        <dbReference type="EMBL" id="GAH51071.1"/>
    </source>
</evidence>
<dbReference type="PANTHER" id="PTHR21621:SF7">
    <property type="entry name" value="RIBOSOMAL PROTEIN BS6--L-GLUTAMATE LIGASE"/>
    <property type="match status" value="1"/>
</dbReference>